<evidence type="ECO:0000313" key="10">
    <source>
        <dbReference type="EMBL" id="EOQ89814.1"/>
    </source>
</evidence>
<dbReference type="PROSITE" id="PS51471">
    <property type="entry name" value="FE2OG_OXY"/>
    <property type="match status" value="1"/>
</dbReference>
<evidence type="ECO:0000256" key="1">
    <source>
        <dbReference type="ARBA" id="ARBA00001954"/>
    </source>
</evidence>
<dbReference type="GO" id="GO:0051213">
    <property type="term" value="F:dioxygenase activity"/>
    <property type="evidence" value="ECO:0007669"/>
    <property type="project" value="UniProtKB-KW"/>
</dbReference>
<keyword evidence="8" id="KW-0234">DNA repair</keyword>
<name>A0A5E8HEX1_9LEPT</name>
<evidence type="ECO:0000256" key="7">
    <source>
        <dbReference type="ARBA" id="ARBA00023004"/>
    </source>
</evidence>
<dbReference type="GO" id="GO:0032451">
    <property type="term" value="F:demethylase activity"/>
    <property type="evidence" value="ECO:0007669"/>
    <property type="project" value="UniProtKB-ARBA"/>
</dbReference>
<dbReference type="Pfam" id="PF13532">
    <property type="entry name" value="2OG-FeII_Oxy_2"/>
    <property type="match status" value="1"/>
</dbReference>
<dbReference type="InterPro" id="IPR032854">
    <property type="entry name" value="ALKBH3"/>
</dbReference>
<dbReference type="GO" id="GO:0140097">
    <property type="term" value="F:catalytic activity, acting on DNA"/>
    <property type="evidence" value="ECO:0007669"/>
    <property type="project" value="UniProtKB-ARBA"/>
</dbReference>
<keyword evidence="4" id="KW-0460">Magnesium</keyword>
<dbReference type="GO" id="GO:0006307">
    <property type="term" value="P:DNA alkylation repair"/>
    <property type="evidence" value="ECO:0007669"/>
    <property type="project" value="InterPro"/>
</dbReference>
<evidence type="ECO:0000256" key="5">
    <source>
        <dbReference type="ARBA" id="ARBA00022964"/>
    </source>
</evidence>
<comment type="caution">
    <text evidence="10">The sequence shown here is derived from an EMBL/GenBank/DDBJ whole genome shotgun (WGS) entry which is preliminary data.</text>
</comment>
<dbReference type="FunFam" id="2.60.120.590:FF:000004">
    <property type="entry name" value="DNA oxidative demethylase ALKBH2"/>
    <property type="match status" value="1"/>
</dbReference>
<feature type="domain" description="Fe2OG dioxygenase" evidence="9">
    <location>
        <begin position="107"/>
        <end position="204"/>
    </location>
</feature>
<sequence>MKFETMTLFHQTPETNLLPFDGRLTYFPHFLDLEKNRIYFETFLHTIEWKQDEAILYGKHITTKRSVAWYADKGFSYRYSGTTKTALAWSKELLNLKEEVEQETKEIYNSCLLNLYHDGSEGMAWHSDDETSLKKNSSIASVSLGAERIFRFKHKKKNTVIELSLEPGSLLLMQGEIQHHWLHSLPKALKVKQPRINLTFRQFGTM</sequence>
<dbReference type="STRING" id="1249483.LEP1GSC202_0827"/>
<evidence type="ECO:0000256" key="4">
    <source>
        <dbReference type="ARBA" id="ARBA00022842"/>
    </source>
</evidence>
<organism evidence="10 11">
    <name type="scientific">Leptospira yanagawae serovar Saopaulo str. Sao Paulo = ATCC 700523</name>
    <dbReference type="NCBI Taxonomy" id="1249483"/>
    <lineage>
        <taxon>Bacteria</taxon>
        <taxon>Pseudomonadati</taxon>
        <taxon>Spirochaetota</taxon>
        <taxon>Spirochaetia</taxon>
        <taxon>Leptospirales</taxon>
        <taxon>Leptospiraceae</taxon>
        <taxon>Leptospira</taxon>
    </lineage>
</organism>
<keyword evidence="2" id="KW-0479">Metal-binding</keyword>
<reference evidence="10 11" key="1">
    <citation type="submission" date="2013-04" db="EMBL/GenBank/DDBJ databases">
        <authorList>
            <person name="Harkins D.M."/>
            <person name="Durkin A.S."/>
            <person name="Brinkac L.M."/>
            <person name="Haft D.H."/>
            <person name="Selengut J.D."/>
            <person name="Sanka R."/>
            <person name="DePew J."/>
            <person name="Purushe J."/>
            <person name="Hartskeerl R.A."/>
            <person name="Ahmed A."/>
            <person name="van der Linden H."/>
            <person name="Goris M.G.A."/>
            <person name="Vinetz J.M."/>
            <person name="Sutton G.G."/>
            <person name="Nierman W.C."/>
            <person name="Fouts D.E."/>
        </authorList>
    </citation>
    <scope>NUCLEOTIDE SEQUENCE [LARGE SCALE GENOMIC DNA]</scope>
    <source>
        <strain evidence="10 11">Sao Paulo</strain>
    </source>
</reference>
<dbReference type="AlphaFoldDB" id="A0A5E8HEX1"/>
<evidence type="ECO:0000256" key="8">
    <source>
        <dbReference type="ARBA" id="ARBA00023204"/>
    </source>
</evidence>
<keyword evidence="7" id="KW-0408">Iron</keyword>
<dbReference type="Proteomes" id="UP000013996">
    <property type="component" value="Unassembled WGS sequence"/>
</dbReference>
<dbReference type="PANTHER" id="PTHR31212">
    <property type="entry name" value="ALPHA-KETOGLUTARATE-DEPENDENT DIOXYGENASE ALKB HOMOLOG 3"/>
    <property type="match status" value="1"/>
</dbReference>
<dbReference type="GO" id="GO:0016787">
    <property type="term" value="F:hydrolase activity"/>
    <property type="evidence" value="ECO:0007669"/>
    <property type="project" value="UniProtKB-ARBA"/>
</dbReference>
<accession>A0A5E8HEX1</accession>
<keyword evidence="3" id="KW-0227">DNA damage</keyword>
<dbReference type="GO" id="GO:0046872">
    <property type="term" value="F:metal ion binding"/>
    <property type="evidence" value="ECO:0007669"/>
    <property type="project" value="UniProtKB-KW"/>
</dbReference>
<evidence type="ECO:0000256" key="2">
    <source>
        <dbReference type="ARBA" id="ARBA00022723"/>
    </source>
</evidence>
<evidence type="ECO:0000259" key="9">
    <source>
        <dbReference type="PROSITE" id="PS51471"/>
    </source>
</evidence>
<dbReference type="EMBL" id="AOGX02000015">
    <property type="protein sequence ID" value="EOQ89814.1"/>
    <property type="molecule type" value="Genomic_DNA"/>
</dbReference>
<evidence type="ECO:0000313" key="11">
    <source>
        <dbReference type="Proteomes" id="UP000013996"/>
    </source>
</evidence>
<evidence type="ECO:0000256" key="3">
    <source>
        <dbReference type="ARBA" id="ARBA00022763"/>
    </source>
</evidence>
<proteinExistence type="predicted"/>
<gene>
    <name evidence="10" type="ORF">LEP1GSC202_0827</name>
</gene>
<dbReference type="InterPro" id="IPR037151">
    <property type="entry name" value="AlkB-like_sf"/>
</dbReference>
<dbReference type="SUPFAM" id="SSF51197">
    <property type="entry name" value="Clavaminate synthase-like"/>
    <property type="match status" value="1"/>
</dbReference>
<dbReference type="GO" id="GO:0016705">
    <property type="term" value="F:oxidoreductase activity, acting on paired donors, with incorporation or reduction of molecular oxygen"/>
    <property type="evidence" value="ECO:0007669"/>
    <property type="project" value="UniProtKB-ARBA"/>
</dbReference>
<dbReference type="InterPro" id="IPR005123">
    <property type="entry name" value="Oxoglu/Fe-dep_dioxygenase_dom"/>
</dbReference>
<keyword evidence="6" id="KW-0560">Oxidoreductase</keyword>
<dbReference type="Gene3D" id="2.60.120.590">
    <property type="entry name" value="Alpha-ketoglutarate-dependent dioxygenase AlkB-like"/>
    <property type="match status" value="1"/>
</dbReference>
<comment type="cofactor">
    <cofactor evidence="1">
        <name>Fe(2+)</name>
        <dbReference type="ChEBI" id="CHEBI:29033"/>
    </cofactor>
</comment>
<keyword evidence="5" id="KW-0223">Dioxygenase</keyword>
<dbReference type="PANTHER" id="PTHR31212:SF4">
    <property type="entry name" value="ALPHA-KETOGLUTARATE-DEPENDENT DIOXYGENASE ALKB HOMOLOG 3"/>
    <property type="match status" value="1"/>
</dbReference>
<evidence type="ECO:0000256" key="6">
    <source>
        <dbReference type="ARBA" id="ARBA00023002"/>
    </source>
</evidence>
<dbReference type="InterPro" id="IPR027450">
    <property type="entry name" value="AlkB-like"/>
</dbReference>
<protein>
    <submittedName>
        <fullName evidence="10">Oxidoreductase, 2OG-Fe(II) oxygenase family protein</fullName>
    </submittedName>
</protein>